<name>A0A0F9LMK2_9ZZZZ</name>
<gene>
    <name evidence="1" type="ORF">LCGC14_1489700</name>
</gene>
<protein>
    <submittedName>
        <fullName evidence="1">Uncharacterized protein</fullName>
    </submittedName>
</protein>
<reference evidence="1" key="1">
    <citation type="journal article" date="2015" name="Nature">
        <title>Complex archaea that bridge the gap between prokaryotes and eukaryotes.</title>
        <authorList>
            <person name="Spang A."/>
            <person name="Saw J.H."/>
            <person name="Jorgensen S.L."/>
            <person name="Zaremba-Niedzwiedzka K."/>
            <person name="Martijn J."/>
            <person name="Lind A.E."/>
            <person name="van Eijk R."/>
            <person name="Schleper C."/>
            <person name="Guy L."/>
            <person name="Ettema T.J."/>
        </authorList>
    </citation>
    <scope>NUCLEOTIDE SEQUENCE</scope>
</reference>
<feature type="non-terminal residue" evidence="1">
    <location>
        <position position="1"/>
    </location>
</feature>
<organism evidence="1">
    <name type="scientific">marine sediment metagenome</name>
    <dbReference type="NCBI Taxonomy" id="412755"/>
    <lineage>
        <taxon>unclassified sequences</taxon>
        <taxon>metagenomes</taxon>
        <taxon>ecological metagenomes</taxon>
    </lineage>
</organism>
<sequence length="170" mass="17815">DLSASLVSGQEYERHRKVRPNIINDRLDVTLGLLRQNVLLPVTLLTDGDMEDTTSTPPNYTAAGTGGTPTLAKSTTFVRRGRQSLSITNDGSTTVGYAKSDSVYLPGGTSCIVEADVYITPGDICKLPFIDVTNSDAVIGTAMEAAADTAVTTAVCVFVDAGLKQIGTSV</sequence>
<dbReference type="AlphaFoldDB" id="A0A0F9LMK2"/>
<dbReference type="EMBL" id="LAZR01010699">
    <property type="protein sequence ID" value="KKM65600.1"/>
    <property type="molecule type" value="Genomic_DNA"/>
</dbReference>
<proteinExistence type="predicted"/>
<accession>A0A0F9LMK2</accession>
<comment type="caution">
    <text evidence="1">The sequence shown here is derived from an EMBL/GenBank/DDBJ whole genome shotgun (WGS) entry which is preliminary data.</text>
</comment>
<dbReference type="Gene3D" id="2.60.120.260">
    <property type="entry name" value="Galactose-binding domain-like"/>
    <property type="match status" value="1"/>
</dbReference>
<evidence type="ECO:0000313" key="1">
    <source>
        <dbReference type="EMBL" id="KKM65600.1"/>
    </source>
</evidence>